<evidence type="ECO:0000256" key="4">
    <source>
        <dbReference type="ARBA" id="ARBA00023163"/>
    </source>
</evidence>
<evidence type="ECO:0000256" key="1">
    <source>
        <dbReference type="ARBA" id="ARBA00004123"/>
    </source>
</evidence>
<dbReference type="GO" id="GO:0003677">
    <property type="term" value="F:DNA binding"/>
    <property type="evidence" value="ECO:0007669"/>
    <property type="project" value="UniProtKB-KW"/>
</dbReference>
<comment type="subcellular location">
    <subcellularLocation>
        <location evidence="1">Nucleus</location>
    </subcellularLocation>
</comment>
<reference evidence="8" key="1">
    <citation type="journal article" date="2017" name="Plant J.">
        <title>The pomegranate (Punica granatum L.) genome and the genomics of punicalagin biosynthesis.</title>
        <authorList>
            <person name="Qin G."/>
            <person name="Xu C."/>
            <person name="Ming R."/>
            <person name="Tang H."/>
            <person name="Guyot R."/>
            <person name="Kramer E.M."/>
            <person name="Hu Y."/>
            <person name="Yi X."/>
            <person name="Qi Y."/>
            <person name="Xu X."/>
            <person name="Gao Z."/>
            <person name="Pan H."/>
            <person name="Jian J."/>
            <person name="Tian Y."/>
            <person name="Yue Z."/>
            <person name="Xu Y."/>
        </authorList>
    </citation>
    <scope>NUCLEOTIDE SEQUENCE [LARGE SCALE GENOMIC DNA]</scope>
    <source>
        <strain evidence="8">cv. Dabenzi</strain>
    </source>
</reference>
<dbReference type="Gene3D" id="2.40.330.10">
    <property type="entry name" value="DNA-binding pseudobarrel domain"/>
    <property type="match status" value="1"/>
</dbReference>
<dbReference type="PANTHER" id="PTHR31541">
    <property type="entry name" value="B3 DOMAIN PLANT PROTEIN-RELATED"/>
    <property type="match status" value="1"/>
</dbReference>
<dbReference type="InterPro" id="IPR005508">
    <property type="entry name" value="At2g31720-like"/>
</dbReference>
<keyword evidence="9" id="KW-1185">Reference proteome</keyword>
<dbReference type="AlphaFoldDB" id="A0A218XI28"/>
<evidence type="ECO:0000256" key="3">
    <source>
        <dbReference type="ARBA" id="ARBA00023125"/>
    </source>
</evidence>
<evidence type="ECO:0000256" key="2">
    <source>
        <dbReference type="ARBA" id="ARBA00023015"/>
    </source>
</evidence>
<dbReference type="GO" id="GO:0005634">
    <property type="term" value="C:nucleus"/>
    <property type="evidence" value="ECO:0007669"/>
    <property type="project" value="UniProtKB-SubCell"/>
</dbReference>
<keyword evidence="3" id="KW-0238">DNA-binding</keyword>
<dbReference type="InterPro" id="IPR015300">
    <property type="entry name" value="DNA-bd_pseudobarrel_sf"/>
</dbReference>
<dbReference type="EMBL" id="MTKT01001322">
    <property type="protein sequence ID" value="OWM84597.1"/>
    <property type="molecule type" value="Genomic_DNA"/>
</dbReference>
<dbReference type="Pfam" id="PF03754">
    <property type="entry name" value="At2g31720-like"/>
    <property type="match status" value="1"/>
</dbReference>
<evidence type="ECO:0000313" key="6">
    <source>
        <dbReference type="EMBL" id="OWM84597.1"/>
    </source>
</evidence>
<evidence type="ECO:0000313" key="9">
    <source>
        <dbReference type="Proteomes" id="UP000233551"/>
    </source>
</evidence>
<reference evidence="7 9" key="3">
    <citation type="submission" date="2017-11" db="EMBL/GenBank/DDBJ databases">
        <title>De-novo sequencing of pomegranate (Punica granatum L.) genome.</title>
        <authorList>
            <person name="Akparov Z."/>
            <person name="Amiraslanov A."/>
            <person name="Hajiyeva S."/>
            <person name="Abbasov M."/>
            <person name="Kaur K."/>
            <person name="Hamwieh A."/>
            <person name="Solovyev V."/>
            <person name="Salamov A."/>
            <person name="Braich B."/>
            <person name="Kosarev P."/>
            <person name="Mahmoud A."/>
            <person name="Hajiyev E."/>
            <person name="Babayeva S."/>
            <person name="Izzatullayeva V."/>
            <person name="Mammadov A."/>
            <person name="Mammadov A."/>
            <person name="Sharifova S."/>
            <person name="Ojaghi J."/>
            <person name="Eynullazada K."/>
            <person name="Bayramov B."/>
            <person name="Abdulazimova A."/>
            <person name="Shahmuradov I."/>
        </authorList>
    </citation>
    <scope>NUCLEOTIDE SEQUENCE [LARGE SCALE GENOMIC DNA]</scope>
    <source>
        <strain evidence="7">AG2017</strain>
        <strain evidence="9">cv. AG2017</strain>
        <tissue evidence="7">Leaf</tissue>
    </source>
</reference>
<dbReference type="EMBL" id="PGOL01005732">
    <property type="protein sequence ID" value="PKI34733.1"/>
    <property type="molecule type" value="Genomic_DNA"/>
</dbReference>
<dbReference type="GeneID" id="116212132"/>
<protein>
    <submittedName>
        <fullName evidence="6">Uncharacterized protein</fullName>
    </submittedName>
</protein>
<comment type="caution">
    <text evidence="6">The sequence shown here is derived from an EMBL/GenBank/DDBJ whole genome shotgun (WGS) entry which is preliminary data.</text>
</comment>
<dbReference type="OrthoDB" id="1090008at2759"/>
<proteinExistence type="predicted"/>
<dbReference type="CDD" id="cd10017">
    <property type="entry name" value="B3_DNA"/>
    <property type="match status" value="1"/>
</dbReference>
<dbReference type="Proteomes" id="UP000233551">
    <property type="component" value="Unassembled WGS sequence"/>
</dbReference>
<evidence type="ECO:0000256" key="5">
    <source>
        <dbReference type="ARBA" id="ARBA00023242"/>
    </source>
</evidence>
<reference evidence="6" key="2">
    <citation type="submission" date="2017-06" db="EMBL/GenBank/DDBJ databases">
        <title>The pomegranate genome and the genomics of punicalagin biosynthesis.</title>
        <authorList>
            <person name="Xu C."/>
        </authorList>
    </citation>
    <scope>NUCLEOTIDE SEQUENCE [LARGE SCALE GENOMIC DNA]</scope>
    <source>
        <tissue evidence="6">Fresh leaf</tissue>
    </source>
</reference>
<sequence>MPQEWRDWIEGELSGTNITPVIQKELTKTDVARYHKRLLLSKKHILSLEFLREEEKEIMELPTTKAEKRGIPVQVIGPSRHRHTLSFRRWHMNKGNGKTSIMYVLTTRVWSDFVEDKNLRRGDVIQVWSFRVPEKLYMAIVVVRRSTLPEEGGDA</sequence>
<dbReference type="SUPFAM" id="SSF101936">
    <property type="entry name" value="DNA-binding pseudobarrel domain"/>
    <property type="match status" value="1"/>
</dbReference>
<keyword evidence="5" id="KW-0539">Nucleus</keyword>
<keyword evidence="2" id="KW-0805">Transcription regulation</keyword>
<keyword evidence="4" id="KW-0804">Transcription</keyword>
<dbReference type="Proteomes" id="UP000197138">
    <property type="component" value="Unassembled WGS sequence"/>
</dbReference>
<accession>A0A218XI28</accession>
<evidence type="ECO:0000313" key="8">
    <source>
        <dbReference type="Proteomes" id="UP000197138"/>
    </source>
</evidence>
<dbReference type="InterPro" id="IPR003340">
    <property type="entry name" value="B3_DNA-bd"/>
</dbReference>
<dbReference type="PANTHER" id="PTHR31541:SF60">
    <property type="entry name" value="TF-B3 DOMAIN-CONTAINING PROTEIN"/>
    <property type="match status" value="1"/>
</dbReference>
<evidence type="ECO:0000313" key="7">
    <source>
        <dbReference type="EMBL" id="PKI34733.1"/>
    </source>
</evidence>
<gene>
    <name evidence="6" type="ORF">CDL15_Pgr014167</name>
    <name evidence="7" type="ORF">CRG98_044871</name>
</gene>
<name>A0A218XI28_PUNGR</name>
<organism evidence="6 8">
    <name type="scientific">Punica granatum</name>
    <name type="common">Pomegranate</name>
    <dbReference type="NCBI Taxonomy" id="22663"/>
    <lineage>
        <taxon>Eukaryota</taxon>
        <taxon>Viridiplantae</taxon>
        <taxon>Streptophyta</taxon>
        <taxon>Embryophyta</taxon>
        <taxon>Tracheophyta</taxon>
        <taxon>Spermatophyta</taxon>
        <taxon>Magnoliopsida</taxon>
        <taxon>eudicotyledons</taxon>
        <taxon>Gunneridae</taxon>
        <taxon>Pentapetalae</taxon>
        <taxon>rosids</taxon>
        <taxon>malvids</taxon>
        <taxon>Myrtales</taxon>
        <taxon>Lythraceae</taxon>
        <taxon>Punica</taxon>
    </lineage>
</organism>